<sequence>MVMMILVLLLVLVFYWLVPYFLTAGLGIGVLKRKDSSTKIAFTFDDGPNRIFTPQLLDLLKANNIKATFFVVGSKAEKYPELIERMHKEGHLIGIHNYVHKSNWVMSPWKIRQDLEKSALIIEKITGERPIYYRPPWGLMNLFDFFLMKNYKIIHWSVMAEDWKSRGGSEKVKNILLQKIKHGDVILLHDCGETLGADAHAPMNTILALKDVLKELSRRGMACVRIDEL</sequence>
<evidence type="ECO:0000313" key="3">
    <source>
        <dbReference type="EMBL" id="TDK62918.1"/>
    </source>
</evidence>
<protein>
    <submittedName>
        <fullName evidence="3">Polysaccharide deacetylase family protein</fullName>
    </submittedName>
</protein>
<dbReference type="AlphaFoldDB" id="A0A4R5VUS6"/>
<dbReference type="PROSITE" id="PS51677">
    <property type="entry name" value="NODB"/>
    <property type="match status" value="1"/>
</dbReference>
<dbReference type="EMBL" id="SMYO01000003">
    <property type="protein sequence ID" value="TDK62918.1"/>
    <property type="molecule type" value="Genomic_DNA"/>
</dbReference>
<feature type="domain" description="NodB homology" evidence="1">
    <location>
        <begin position="38"/>
        <end position="224"/>
    </location>
</feature>
<dbReference type="InterPro" id="IPR011330">
    <property type="entry name" value="Glyco_hydro/deAcase_b/a-brl"/>
</dbReference>
<dbReference type="Pfam" id="PF01522">
    <property type="entry name" value="Polysacc_deac_1"/>
    <property type="match status" value="1"/>
</dbReference>
<dbReference type="RefSeq" id="WP_133333268.1">
    <property type="nucleotide sequence ID" value="NZ_JAVGVR010000001.1"/>
</dbReference>
<name>A0A4R5VUS6_9BACI</name>
<accession>A0A4R5VUS6</accession>
<dbReference type="GO" id="GO:0005975">
    <property type="term" value="P:carbohydrate metabolic process"/>
    <property type="evidence" value="ECO:0007669"/>
    <property type="project" value="InterPro"/>
</dbReference>
<dbReference type="InterPro" id="IPR002509">
    <property type="entry name" value="NODB_dom"/>
</dbReference>
<evidence type="ECO:0000313" key="2">
    <source>
        <dbReference type="EMBL" id="MDQ6597682.1"/>
    </source>
</evidence>
<dbReference type="Proteomes" id="UP000295132">
    <property type="component" value="Unassembled WGS sequence"/>
</dbReference>
<evidence type="ECO:0000313" key="5">
    <source>
        <dbReference type="Proteomes" id="UP001178888"/>
    </source>
</evidence>
<organism evidence="3 4">
    <name type="scientific">Bacillus salipaludis</name>
    <dbReference type="NCBI Taxonomy" id="2547811"/>
    <lineage>
        <taxon>Bacteria</taxon>
        <taxon>Bacillati</taxon>
        <taxon>Bacillota</taxon>
        <taxon>Bacilli</taxon>
        <taxon>Bacillales</taxon>
        <taxon>Bacillaceae</taxon>
        <taxon>Bacillus</taxon>
    </lineage>
</organism>
<evidence type="ECO:0000313" key="4">
    <source>
        <dbReference type="Proteomes" id="UP000295132"/>
    </source>
</evidence>
<dbReference type="InterPro" id="IPR050248">
    <property type="entry name" value="Polysacc_deacetylase_ArnD"/>
</dbReference>
<proteinExistence type="predicted"/>
<dbReference type="CDD" id="cd10959">
    <property type="entry name" value="CE4_NodB_like_3"/>
    <property type="match status" value="1"/>
</dbReference>
<dbReference type="PANTHER" id="PTHR10587">
    <property type="entry name" value="GLYCOSYL TRANSFERASE-RELATED"/>
    <property type="match status" value="1"/>
</dbReference>
<dbReference type="GO" id="GO:0016810">
    <property type="term" value="F:hydrolase activity, acting on carbon-nitrogen (but not peptide) bonds"/>
    <property type="evidence" value="ECO:0007669"/>
    <property type="project" value="InterPro"/>
</dbReference>
<dbReference type="Proteomes" id="UP001178888">
    <property type="component" value="Unassembled WGS sequence"/>
</dbReference>
<dbReference type="EMBL" id="JAVGVR010000001">
    <property type="protein sequence ID" value="MDQ6597682.1"/>
    <property type="molecule type" value="Genomic_DNA"/>
</dbReference>
<reference evidence="3 4" key="1">
    <citation type="submission" date="2019-03" db="EMBL/GenBank/DDBJ databases">
        <title>Bacillus niacini sp. nov. a Nicotinate-Metabolizing Mesophile Isolated from Soil.</title>
        <authorList>
            <person name="Zhang G."/>
        </authorList>
    </citation>
    <scope>NUCLEOTIDE SEQUENCE [LARGE SCALE GENOMIC DNA]</scope>
    <source>
        <strain evidence="3 4">WN066</strain>
    </source>
</reference>
<dbReference type="Gene3D" id="3.20.20.370">
    <property type="entry name" value="Glycoside hydrolase/deacetylase"/>
    <property type="match status" value="1"/>
</dbReference>
<dbReference type="SUPFAM" id="SSF88713">
    <property type="entry name" value="Glycoside hydrolase/deacetylase"/>
    <property type="match status" value="1"/>
</dbReference>
<dbReference type="PANTHER" id="PTHR10587:SF137">
    <property type="entry name" value="4-DEOXY-4-FORMAMIDO-L-ARABINOSE-PHOSPHOUNDECAPRENOL DEFORMYLASE ARND-RELATED"/>
    <property type="match status" value="1"/>
</dbReference>
<gene>
    <name evidence="3" type="ORF">E2K98_05495</name>
    <name evidence="2" type="ORF">RCG21_15135</name>
</gene>
<reference evidence="2" key="2">
    <citation type="submission" date="2023-08" db="EMBL/GenBank/DDBJ databases">
        <title>Nitrogen cycling bacteria in agricultural field soils.</title>
        <authorList>
            <person name="Jang J."/>
        </authorList>
    </citation>
    <scope>NUCLEOTIDE SEQUENCE</scope>
    <source>
        <strain evidence="2">PS3-36</strain>
    </source>
</reference>
<keyword evidence="5" id="KW-1185">Reference proteome</keyword>
<comment type="caution">
    <text evidence="3">The sequence shown here is derived from an EMBL/GenBank/DDBJ whole genome shotgun (WGS) entry which is preliminary data.</text>
</comment>
<evidence type="ECO:0000259" key="1">
    <source>
        <dbReference type="PROSITE" id="PS51677"/>
    </source>
</evidence>